<dbReference type="Gene3D" id="2.70.70.10">
    <property type="entry name" value="Glucose Permease (Domain IIA)"/>
    <property type="match status" value="1"/>
</dbReference>
<feature type="domain" description="M23ase beta-sheet core" evidence="1">
    <location>
        <begin position="262"/>
        <end position="359"/>
    </location>
</feature>
<evidence type="ECO:0000259" key="1">
    <source>
        <dbReference type="Pfam" id="PF01551"/>
    </source>
</evidence>
<dbReference type="Pfam" id="PF01551">
    <property type="entry name" value="Peptidase_M23"/>
    <property type="match status" value="1"/>
</dbReference>
<dbReference type="EMBL" id="LC128664">
    <property type="protein sequence ID" value="BAV56284.1"/>
    <property type="molecule type" value="Genomic_DNA"/>
</dbReference>
<protein>
    <recommendedName>
        <fullName evidence="1">M23ase beta-sheet core domain-containing protein</fullName>
    </recommendedName>
</protein>
<dbReference type="AlphaFoldDB" id="A0A1B4ZA51"/>
<dbReference type="InterPro" id="IPR016047">
    <property type="entry name" value="M23ase_b-sheet_dom"/>
</dbReference>
<accession>A0A1B4ZA51</accession>
<dbReference type="PANTHER" id="PTHR21666:SF270">
    <property type="entry name" value="MUREIN HYDROLASE ACTIVATOR ENVC"/>
    <property type="match status" value="1"/>
</dbReference>
<dbReference type="SUPFAM" id="SSF51261">
    <property type="entry name" value="Duplicated hybrid motif"/>
    <property type="match status" value="1"/>
</dbReference>
<dbReference type="CDD" id="cd12797">
    <property type="entry name" value="M23_peptidase"/>
    <property type="match status" value="1"/>
</dbReference>
<reference evidence="2" key="1">
    <citation type="journal article" date="2017" name="J. Antibiot.">
        <title>In silico identification of lysocin biosynthetic gene cluster from Lysobacter sp. RH2180-5.</title>
        <authorList>
            <person name="Panthee S."/>
            <person name="Hamamoto H."/>
            <person name="Suzuki Y."/>
            <person name="Sekimizu K."/>
        </authorList>
    </citation>
    <scope>NUCLEOTIDE SEQUENCE</scope>
    <source>
        <strain evidence="2">RH2180-5</strain>
    </source>
</reference>
<sequence length="418" mass="44820">MAAKDDNRQGRDGPRWTKLRLARVASLASLHSHPFTRTPGIVRMLRRLSVLFLAAALCAPASAASPVDSLDLTVPQTPAPVAVEGRERLLYELHLTNFGSAPLRLDGLSVLDADSGAALAAWRGAELAARARVIGARDAVLSAPLAPGERAVVYLEIDWPAAAPRALRHRVEFSAADAQPGRVEGAQLIPAPAAAQSLGPPLRGGPWVAVHAPQWPRGHRRVFYALDGRARLPGRYAIDFVRLDGQGRKARGDADLAASALGYGAPVLAVADATVAAVRDGIEESERISQHPRHDLDRAAGNYVTLELSDGRYVLYEHLRPGSLTVKRGERVRRGQVIGELGFSGDSTGPHLHFHVSDAAVPLAGEGIPYAFEGFRLLGHYPGAQGMGKQPWQPRAAELAAERRNEWPGSNTVVEFAR</sequence>
<evidence type="ECO:0000313" key="2">
    <source>
        <dbReference type="EMBL" id="BAV56284.1"/>
    </source>
</evidence>
<dbReference type="GO" id="GO:0004222">
    <property type="term" value="F:metalloendopeptidase activity"/>
    <property type="evidence" value="ECO:0007669"/>
    <property type="project" value="TreeGrafter"/>
</dbReference>
<dbReference type="PANTHER" id="PTHR21666">
    <property type="entry name" value="PEPTIDASE-RELATED"/>
    <property type="match status" value="1"/>
</dbReference>
<dbReference type="InterPro" id="IPR050570">
    <property type="entry name" value="Cell_wall_metabolism_enzyme"/>
</dbReference>
<name>A0A1B4ZA51_9GAMM</name>
<proteinExistence type="predicted"/>
<organism evidence="2">
    <name type="scientific">Lysobacter sp. RH2180-5</name>
    <dbReference type="NCBI Taxonomy" id="1809648"/>
    <lineage>
        <taxon>Bacteria</taxon>
        <taxon>Pseudomonadati</taxon>
        <taxon>Pseudomonadota</taxon>
        <taxon>Gammaproteobacteria</taxon>
        <taxon>Lysobacterales</taxon>
        <taxon>Lysobacteraceae</taxon>
        <taxon>Lysobacter</taxon>
    </lineage>
</organism>
<dbReference type="InterPro" id="IPR011055">
    <property type="entry name" value="Dup_hybrid_motif"/>
</dbReference>